<dbReference type="InterPro" id="IPR004360">
    <property type="entry name" value="Glyas_Fos-R_dOase_dom"/>
</dbReference>
<feature type="domain" description="VOC" evidence="1">
    <location>
        <begin position="4"/>
        <end position="121"/>
    </location>
</feature>
<keyword evidence="3" id="KW-1185">Reference proteome</keyword>
<dbReference type="Proteomes" id="UP000248259">
    <property type="component" value="Unassembled WGS sequence"/>
</dbReference>
<evidence type="ECO:0000259" key="1">
    <source>
        <dbReference type="PROSITE" id="PS51819"/>
    </source>
</evidence>
<proteinExistence type="predicted"/>
<dbReference type="InterPro" id="IPR029068">
    <property type="entry name" value="Glyas_Bleomycin-R_OHBP_Dase"/>
</dbReference>
<dbReference type="AlphaFoldDB" id="A0A323US27"/>
<dbReference type="SUPFAM" id="SSF54593">
    <property type="entry name" value="Glyoxalase/Bleomycin resistance protein/Dihydroxybiphenyl dioxygenase"/>
    <property type="match status" value="1"/>
</dbReference>
<gene>
    <name evidence="2" type="ORF">DNK49_17655</name>
</gene>
<dbReference type="OrthoDB" id="8776491at2"/>
<evidence type="ECO:0000313" key="2">
    <source>
        <dbReference type="EMBL" id="PZA15177.1"/>
    </source>
</evidence>
<organism evidence="2 3">
    <name type="scientific">Parazoarcus communis SWub3 = DSM 12120</name>
    <dbReference type="NCBI Taxonomy" id="1121029"/>
    <lineage>
        <taxon>Bacteria</taxon>
        <taxon>Pseudomonadati</taxon>
        <taxon>Pseudomonadota</taxon>
        <taxon>Betaproteobacteria</taxon>
        <taxon>Rhodocyclales</taxon>
        <taxon>Zoogloeaceae</taxon>
        <taxon>Parazoarcus</taxon>
    </lineage>
</organism>
<evidence type="ECO:0000313" key="3">
    <source>
        <dbReference type="Proteomes" id="UP000248259"/>
    </source>
</evidence>
<dbReference type="PANTHER" id="PTHR33993:SF2">
    <property type="entry name" value="VOC DOMAIN-CONTAINING PROTEIN"/>
    <property type="match status" value="1"/>
</dbReference>
<dbReference type="RefSeq" id="WP_110527542.1">
    <property type="nucleotide sequence ID" value="NZ_QKOE01000016.1"/>
</dbReference>
<protein>
    <submittedName>
        <fullName evidence="2">VOC family protein</fullName>
    </submittedName>
</protein>
<reference evidence="2 3" key="1">
    <citation type="submission" date="2018-06" db="EMBL/GenBank/DDBJ databases">
        <title>Azoarcus communis strain SWub3 genome.</title>
        <authorList>
            <person name="Zorraquino Salvo V."/>
            <person name="Toubiana D."/>
            <person name="Blumwald E."/>
        </authorList>
    </citation>
    <scope>NUCLEOTIDE SEQUENCE [LARGE SCALE GENOMIC DNA]</scope>
    <source>
        <strain evidence="2 3">SWub3</strain>
    </source>
</reference>
<dbReference type="CDD" id="cd07247">
    <property type="entry name" value="SgaA_N_like"/>
    <property type="match status" value="1"/>
</dbReference>
<name>A0A323US27_9RHOO</name>
<dbReference type="InterPro" id="IPR037523">
    <property type="entry name" value="VOC_core"/>
</dbReference>
<dbReference type="InterPro" id="IPR052164">
    <property type="entry name" value="Anthracycline_SecMetBiosynth"/>
</dbReference>
<dbReference type="PANTHER" id="PTHR33993">
    <property type="entry name" value="GLYOXALASE-RELATED"/>
    <property type="match status" value="1"/>
</dbReference>
<comment type="caution">
    <text evidence="2">The sequence shown here is derived from an EMBL/GenBank/DDBJ whole genome shotgun (WGS) entry which is preliminary data.</text>
</comment>
<sequence length="122" mass="13547">MQNPICWFELPVIDIERAARFYEEVFAISLRRESCGGHPLAVFPYEAPQPSGALVQMPQLEPRNNGTLVYLNGGEDLNLVLERIRSAGGEVMMEKTSIGEDIGHIALFLDSEGNRVGLHSLH</sequence>
<dbReference type="Pfam" id="PF00903">
    <property type="entry name" value="Glyoxalase"/>
    <property type="match status" value="1"/>
</dbReference>
<dbReference type="Gene3D" id="3.10.180.10">
    <property type="entry name" value="2,3-Dihydroxybiphenyl 1,2-Dioxygenase, domain 1"/>
    <property type="match status" value="1"/>
</dbReference>
<accession>A0A323US27</accession>
<dbReference type="PROSITE" id="PS51819">
    <property type="entry name" value="VOC"/>
    <property type="match status" value="1"/>
</dbReference>
<dbReference type="EMBL" id="QKOE01000016">
    <property type="protein sequence ID" value="PZA15177.1"/>
    <property type="molecule type" value="Genomic_DNA"/>
</dbReference>